<organism evidence="1">
    <name type="scientific">marine sediment metagenome</name>
    <dbReference type="NCBI Taxonomy" id="412755"/>
    <lineage>
        <taxon>unclassified sequences</taxon>
        <taxon>metagenomes</taxon>
        <taxon>ecological metagenomes</taxon>
    </lineage>
</organism>
<name>X1RZB8_9ZZZZ</name>
<evidence type="ECO:0000313" key="1">
    <source>
        <dbReference type="EMBL" id="GAI60874.1"/>
    </source>
</evidence>
<sequence>MTFVRPDPTVTEEGFLSINFGRYLYDKELAFDPSRFDNPQIQITTNYNTVEALCTADHFAIQAYIMEGLGTPPRGFLLTKELKSWLASAAWEYTQMPKDYVYRRLFLQALEPNVALQQFWTQAILQEDNYARIPFDVLRFNQIADNARDYGELMEHCAGEISAVGDYFFGSPTYSPQLDAVNAAELNALRVVVEDGGRFNVISASTTDMWRGTMSGYCPQGMVVFNLGPKDVIEDWYNPREVGNLLLEVLGVAAHTIHLVTEQLRPY</sequence>
<protein>
    <submittedName>
        <fullName evidence="1">Uncharacterized protein</fullName>
    </submittedName>
</protein>
<comment type="caution">
    <text evidence="1">The sequence shown here is derived from an EMBL/GenBank/DDBJ whole genome shotgun (WGS) entry which is preliminary data.</text>
</comment>
<proteinExistence type="predicted"/>
<gene>
    <name evidence="1" type="ORF">S12H4_04840</name>
</gene>
<accession>X1RZB8</accession>
<dbReference type="EMBL" id="BARW01001538">
    <property type="protein sequence ID" value="GAI60874.1"/>
    <property type="molecule type" value="Genomic_DNA"/>
</dbReference>
<reference evidence="1" key="1">
    <citation type="journal article" date="2014" name="Front. Microbiol.">
        <title>High frequency of phylogenetically diverse reductive dehalogenase-homologous genes in deep subseafloor sedimentary metagenomes.</title>
        <authorList>
            <person name="Kawai M."/>
            <person name="Futagami T."/>
            <person name="Toyoda A."/>
            <person name="Takaki Y."/>
            <person name="Nishi S."/>
            <person name="Hori S."/>
            <person name="Arai W."/>
            <person name="Tsubouchi T."/>
            <person name="Morono Y."/>
            <person name="Uchiyama I."/>
            <person name="Ito T."/>
            <person name="Fujiyama A."/>
            <person name="Inagaki F."/>
            <person name="Takami H."/>
        </authorList>
    </citation>
    <scope>NUCLEOTIDE SEQUENCE</scope>
    <source>
        <strain evidence="1">Expedition CK06-06</strain>
    </source>
</reference>
<dbReference type="AlphaFoldDB" id="X1RZB8"/>